<reference evidence="2" key="1">
    <citation type="journal article" date="2015" name="Nature">
        <title>Complex archaea that bridge the gap between prokaryotes and eukaryotes.</title>
        <authorList>
            <person name="Spang A."/>
            <person name="Saw J.H."/>
            <person name="Jorgensen S.L."/>
            <person name="Zaremba-Niedzwiedzka K."/>
            <person name="Martijn J."/>
            <person name="Lind A.E."/>
            <person name="van Eijk R."/>
            <person name="Schleper C."/>
            <person name="Guy L."/>
            <person name="Ettema T.J."/>
        </authorList>
    </citation>
    <scope>NUCLEOTIDE SEQUENCE</scope>
</reference>
<dbReference type="EMBL" id="LAZR01055568">
    <property type="protein sequence ID" value="KKK76079.1"/>
    <property type="molecule type" value="Genomic_DNA"/>
</dbReference>
<dbReference type="Pfam" id="PF13470">
    <property type="entry name" value="PIN_3"/>
    <property type="match status" value="1"/>
</dbReference>
<dbReference type="AlphaFoldDB" id="A0A0F9AC65"/>
<dbReference type="NCBIfam" id="TIGR00305">
    <property type="entry name" value="putative toxin-antitoxin system toxin component, PIN family"/>
    <property type="match status" value="1"/>
</dbReference>
<organism evidence="2">
    <name type="scientific">marine sediment metagenome</name>
    <dbReference type="NCBI Taxonomy" id="412755"/>
    <lineage>
        <taxon>unclassified sequences</taxon>
        <taxon>metagenomes</taxon>
        <taxon>ecological metagenomes</taxon>
    </lineage>
</organism>
<dbReference type="SMART" id="SM00670">
    <property type="entry name" value="PINc"/>
    <property type="match status" value="1"/>
</dbReference>
<sequence>MVKKKVVLDTNVLISSLLKPESKARDIYRLALRGEIELYTSVDLINELSRVLEYPKFGFEKLQKEVFLKNLTRVATILVNPGLRINVIKEDPPDNKFLECAVEAKADYLISGDNKHLLPLKNFQGIRIISPSEFLKLYQKLNSKHS</sequence>
<proteinExistence type="predicted"/>
<accession>A0A0F9AC65</accession>
<evidence type="ECO:0000313" key="2">
    <source>
        <dbReference type="EMBL" id="KKK76079.1"/>
    </source>
</evidence>
<dbReference type="InterPro" id="IPR029060">
    <property type="entry name" value="PIN-like_dom_sf"/>
</dbReference>
<gene>
    <name evidence="2" type="ORF">LCGC14_2867280</name>
</gene>
<protein>
    <recommendedName>
        <fullName evidence="1">PIN domain-containing protein</fullName>
    </recommendedName>
</protein>
<dbReference type="PANTHER" id="PTHR34610:SF3">
    <property type="entry name" value="SSL7007 PROTEIN"/>
    <property type="match status" value="1"/>
</dbReference>
<name>A0A0F9AC65_9ZZZZ</name>
<dbReference type="InterPro" id="IPR002716">
    <property type="entry name" value="PIN_dom"/>
</dbReference>
<dbReference type="InterPro" id="IPR002850">
    <property type="entry name" value="PIN_toxin-like"/>
</dbReference>
<dbReference type="Gene3D" id="3.40.50.1010">
    <property type="entry name" value="5'-nuclease"/>
    <property type="match status" value="1"/>
</dbReference>
<dbReference type="SUPFAM" id="SSF88723">
    <property type="entry name" value="PIN domain-like"/>
    <property type="match status" value="1"/>
</dbReference>
<evidence type="ECO:0000259" key="1">
    <source>
        <dbReference type="SMART" id="SM00670"/>
    </source>
</evidence>
<comment type="caution">
    <text evidence="2">The sequence shown here is derived from an EMBL/GenBank/DDBJ whole genome shotgun (WGS) entry which is preliminary data.</text>
</comment>
<feature type="domain" description="PIN" evidence="1">
    <location>
        <begin position="4"/>
        <end position="118"/>
    </location>
</feature>
<dbReference type="PANTHER" id="PTHR34610">
    <property type="entry name" value="SSL7007 PROTEIN"/>
    <property type="match status" value="1"/>
</dbReference>